<dbReference type="PANTHER" id="PTHR33570">
    <property type="entry name" value="4-CARBOXYMUCONOLACTONE DECARBOXYLASE FAMILY PROTEIN"/>
    <property type="match status" value="1"/>
</dbReference>
<reference evidence="2 3" key="1">
    <citation type="submission" date="2018-01" db="EMBL/GenBank/DDBJ databases">
        <title>Complete and assembled Genome of Pantoea gaviniae DSM22758T.</title>
        <authorList>
            <person name="Stevens M.J.A."/>
            <person name="Zurfluh K."/>
            <person name="Stephan R."/>
        </authorList>
    </citation>
    <scope>NUCLEOTIDE SEQUENCE [LARGE SCALE GENOMIC DNA]</scope>
    <source>
        <strain evidence="2 3">DSM 22758</strain>
    </source>
</reference>
<dbReference type="Pfam" id="PF02627">
    <property type="entry name" value="CMD"/>
    <property type="match status" value="1"/>
</dbReference>
<dbReference type="InterPro" id="IPR052512">
    <property type="entry name" value="4CMD/NDH-1_regulator"/>
</dbReference>
<dbReference type="PANTHER" id="PTHR33570:SF9">
    <property type="entry name" value="BLL4600 PROTEIN"/>
    <property type="match status" value="1"/>
</dbReference>
<evidence type="ECO:0000259" key="1">
    <source>
        <dbReference type="Pfam" id="PF02627"/>
    </source>
</evidence>
<feature type="domain" description="Carboxymuconolactone decarboxylase-like" evidence="1">
    <location>
        <begin position="21"/>
        <end position="96"/>
    </location>
</feature>
<dbReference type="AlphaFoldDB" id="A0A1X1DXT1"/>
<dbReference type="InterPro" id="IPR029032">
    <property type="entry name" value="AhpD-like"/>
</dbReference>
<sequence>MSISAHSDRETLAPRLAGLSKEALFGDIWAQPELPCRERSLSTLVTAAPGRVEQLLWHIRFAGQNGVSRAGITELITHLAFCAGWPAAVPALNCLEQEEQ</sequence>
<dbReference type="SUPFAM" id="SSF69118">
    <property type="entry name" value="AhpD-like"/>
    <property type="match status" value="1"/>
</dbReference>
<name>A0A1X1DXT1_9GAMM</name>
<dbReference type="Gene3D" id="1.20.1290.10">
    <property type="entry name" value="AhpD-like"/>
    <property type="match status" value="1"/>
</dbReference>
<proteinExistence type="predicted"/>
<accession>A0A1X1DXT1</accession>
<keyword evidence="3" id="KW-1185">Reference proteome</keyword>
<dbReference type="InterPro" id="IPR003779">
    <property type="entry name" value="CMD-like"/>
</dbReference>
<dbReference type="OrthoDB" id="9801400at2"/>
<gene>
    <name evidence="2" type="ORF">C2E15_14130</name>
</gene>
<protein>
    <submittedName>
        <fullName evidence="2">Carboxymuconolactone decarboxylase</fullName>
    </submittedName>
</protein>
<evidence type="ECO:0000313" key="3">
    <source>
        <dbReference type="Proteomes" id="UP000238365"/>
    </source>
</evidence>
<evidence type="ECO:0000313" key="2">
    <source>
        <dbReference type="EMBL" id="AUX94099.1"/>
    </source>
</evidence>
<dbReference type="KEGG" id="pgz:C2E15_14130"/>
<dbReference type="RefSeq" id="WP_104957933.1">
    <property type="nucleotide sequence ID" value="NZ_CP026377.1"/>
</dbReference>
<dbReference type="EMBL" id="CP026377">
    <property type="protein sequence ID" value="AUX94099.1"/>
    <property type="molecule type" value="Genomic_DNA"/>
</dbReference>
<organism evidence="2 3">
    <name type="scientific">Mixta gaviniae</name>
    <dbReference type="NCBI Taxonomy" id="665914"/>
    <lineage>
        <taxon>Bacteria</taxon>
        <taxon>Pseudomonadati</taxon>
        <taxon>Pseudomonadota</taxon>
        <taxon>Gammaproteobacteria</taxon>
        <taxon>Enterobacterales</taxon>
        <taxon>Erwiniaceae</taxon>
        <taxon>Mixta</taxon>
    </lineage>
</organism>
<dbReference type="Proteomes" id="UP000238365">
    <property type="component" value="Chromosome"/>
</dbReference>
<dbReference type="GO" id="GO:0051920">
    <property type="term" value="F:peroxiredoxin activity"/>
    <property type="evidence" value="ECO:0007669"/>
    <property type="project" value="InterPro"/>
</dbReference>